<dbReference type="InterPro" id="IPR000573">
    <property type="entry name" value="AconitaseA/IPMdHydase_ssu_swvl"/>
</dbReference>
<dbReference type="CDD" id="cd01577">
    <property type="entry name" value="IPMI_Swivel"/>
    <property type="match status" value="1"/>
</dbReference>
<dbReference type="STRING" id="394264.SAMN04488040_1169"/>
<organism evidence="12 13">
    <name type="scientific">Sulfitobacter marinus</name>
    <dbReference type="NCBI Taxonomy" id="394264"/>
    <lineage>
        <taxon>Bacteria</taxon>
        <taxon>Pseudomonadati</taxon>
        <taxon>Pseudomonadota</taxon>
        <taxon>Alphaproteobacteria</taxon>
        <taxon>Rhodobacterales</taxon>
        <taxon>Roseobacteraceae</taxon>
        <taxon>Sulfitobacter</taxon>
    </lineage>
</organism>
<name>A0A1I6R0C6_9RHOB</name>
<evidence type="ECO:0000256" key="9">
    <source>
        <dbReference type="ARBA" id="ARBA00023239"/>
    </source>
</evidence>
<dbReference type="RefSeq" id="WP_093915316.1">
    <property type="nucleotide sequence ID" value="NZ_FPAJ01000001.1"/>
</dbReference>
<keyword evidence="7" id="KW-0432">Leucine biosynthesis</keyword>
<dbReference type="EMBL" id="FPAJ01000001">
    <property type="protein sequence ID" value="SFS58114.1"/>
    <property type="molecule type" value="Genomic_DNA"/>
</dbReference>
<dbReference type="Proteomes" id="UP000199239">
    <property type="component" value="Unassembled WGS sequence"/>
</dbReference>
<dbReference type="GO" id="GO:0009098">
    <property type="term" value="P:L-leucine biosynthetic process"/>
    <property type="evidence" value="ECO:0007669"/>
    <property type="project" value="UniProtKB-UniPathway"/>
</dbReference>
<dbReference type="NCBIfam" id="NF002458">
    <property type="entry name" value="PRK01641.1"/>
    <property type="match status" value="1"/>
</dbReference>
<dbReference type="GO" id="GO:0003861">
    <property type="term" value="F:3-isopropylmalate dehydratase activity"/>
    <property type="evidence" value="ECO:0007669"/>
    <property type="project" value="UniProtKB-EC"/>
</dbReference>
<evidence type="ECO:0000256" key="6">
    <source>
        <dbReference type="ARBA" id="ARBA00011998"/>
    </source>
</evidence>
<dbReference type="PANTHER" id="PTHR43345">
    <property type="entry name" value="3-ISOPROPYLMALATE DEHYDRATASE SMALL SUBUNIT 2-RELATED-RELATED"/>
    <property type="match status" value="1"/>
</dbReference>
<evidence type="ECO:0000256" key="10">
    <source>
        <dbReference type="ARBA" id="ARBA00023304"/>
    </source>
</evidence>
<accession>A0A1I6R0C6</accession>
<keyword evidence="13" id="KW-1185">Reference proteome</keyword>
<dbReference type="NCBIfam" id="TIGR00171">
    <property type="entry name" value="leuD"/>
    <property type="match status" value="1"/>
</dbReference>
<gene>
    <name evidence="12" type="ORF">SAMN04488040_1169</name>
</gene>
<evidence type="ECO:0000256" key="2">
    <source>
        <dbReference type="ARBA" id="ARBA00002695"/>
    </source>
</evidence>
<comment type="subunit">
    <text evidence="5">Heterodimer of LeuC and LeuD.</text>
</comment>
<evidence type="ECO:0000313" key="12">
    <source>
        <dbReference type="EMBL" id="SFS58114.1"/>
    </source>
</evidence>
<dbReference type="OrthoDB" id="9777465at2"/>
<comment type="similarity">
    <text evidence="4">Belongs to the LeuD family. LeuD type 1 subfamily.</text>
</comment>
<dbReference type="InterPro" id="IPR050075">
    <property type="entry name" value="LeuD"/>
</dbReference>
<keyword evidence="9" id="KW-0456">Lyase</keyword>
<proteinExistence type="inferred from homology"/>
<comment type="catalytic activity">
    <reaction evidence="1">
        <text>(2R,3S)-3-isopropylmalate = (2S)-2-isopropylmalate</text>
        <dbReference type="Rhea" id="RHEA:32287"/>
        <dbReference type="ChEBI" id="CHEBI:1178"/>
        <dbReference type="ChEBI" id="CHEBI:35121"/>
        <dbReference type="EC" id="4.2.1.33"/>
    </reaction>
</comment>
<feature type="domain" description="Aconitase A/isopropylmalate dehydratase small subunit swivel" evidence="11">
    <location>
        <begin position="1"/>
        <end position="116"/>
    </location>
</feature>
<dbReference type="GO" id="GO:0009316">
    <property type="term" value="C:3-isopropylmalate dehydratase complex"/>
    <property type="evidence" value="ECO:0007669"/>
    <property type="project" value="InterPro"/>
</dbReference>
<comment type="pathway">
    <text evidence="3">Amino-acid biosynthesis; L-leucine biosynthesis; L-leucine from 3-methyl-2-oxobutanoate: step 2/4.</text>
</comment>
<dbReference type="EC" id="4.2.1.33" evidence="6"/>
<dbReference type="SUPFAM" id="SSF52016">
    <property type="entry name" value="LeuD/IlvD-like"/>
    <property type="match status" value="1"/>
</dbReference>
<dbReference type="InterPro" id="IPR033940">
    <property type="entry name" value="IPMI_Swivel"/>
</dbReference>
<dbReference type="InterPro" id="IPR015928">
    <property type="entry name" value="Aconitase/3IPM_dehydase_swvl"/>
</dbReference>
<evidence type="ECO:0000313" key="13">
    <source>
        <dbReference type="Proteomes" id="UP000199239"/>
    </source>
</evidence>
<reference evidence="13" key="1">
    <citation type="submission" date="2016-10" db="EMBL/GenBank/DDBJ databases">
        <authorList>
            <person name="Varghese N."/>
            <person name="Submissions S."/>
        </authorList>
    </citation>
    <scope>NUCLEOTIDE SEQUENCE [LARGE SCALE GENOMIC DNA]</scope>
    <source>
        <strain evidence="13">DSM 23422</strain>
    </source>
</reference>
<sequence>MEKLDKLTGIAVPILENNIDTDVIFPARFLLIADRDGLGKYAFHERKRHSPDFALNQPQYANATFLVAGKSFGTGSSREQAVWAIADLGVRCVIARSFGEIFFANCFKNGVLPIVCAGPEMAKVEAAAIAGQNLSLNLSEQIISLPDCTALPFDISSYNKRALLSGLDEAGMILQDDIATIEAYEKQRDLTMPWLSLTKTATNPASKMED</sequence>
<evidence type="ECO:0000256" key="3">
    <source>
        <dbReference type="ARBA" id="ARBA00004729"/>
    </source>
</evidence>
<dbReference type="UniPathway" id="UPA00048">
    <property type="reaction ID" value="UER00071"/>
</dbReference>
<protein>
    <recommendedName>
        <fullName evidence="6">3-isopropylmalate dehydratase</fullName>
        <ecNumber evidence="6">4.2.1.33</ecNumber>
    </recommendedName>
</protein>
<keyword evidence="8" id="KW-0028">Amino-acid biosynthesis</keyword>
<evidence type="ECO:0000259" key="11">
    <source>
        <dbReference type="Pfam" id="PF00694"/>
    </source>
</evidence>
<keyword evidence="10" id="KW-0100">Branched-chain amino acid biosynthesis</keyword>
<evidence type="ECO:0000256" key="4">
    <source>
        <dbReference type="ARBA" id="ARBA00009845"/>
    </source>
</evidence>
<dbReference type="PANTHER" id="PTHR43345:SF5">
    <property type="entry name" value="3-ISOPROPYLMALATE DEHYDRATASE SMALL SUBUNIT"/>
    <property type="match status" value="1"/>
</dbReference>
<evidence type="ECO:0000256" key="7">
    <source>
        <dbReference type="ARBA" id="ARBA00022430"/>
    </source>
</evidence>
<dbReference type="Pfam" id="PF00694">
    <property type="entry name" value="Aconitase_C"/>
    <property type="match status" value="1"/>
</dbReference>
<dbReference type="AlphaFoldDB" id="A0A1I6R0C6"/>
<dbReference type="InterPro" id="IPR004431">
    <property type="entry name" value="3-IsopropMal_deHydase_ssu"/>
</dbReference>
<comment type="function">
    <text evidence="2">Catalyzes the isomerization between 2-isopropylmalate and 3-isopropylmalate, via the formation of 2-isopropylmaleate.</text>
</comment>
<dbReference type="Gene3D" id="3.20.19.10">
    <property type="entry name" value="Aconitase, domain 4"/>
    <property type="match status" value="1"/>
</dbReference>
<evidence type="ECO:0000256" key="5">
    <source>
        <dbReference type="ARBA" id="ARBA00011271"/>
    </source>
</evidence>
<evidence type="ECO:0000256" key="8">
    <source>
        <dbReference type="ARBA" id="ARBA00022605"/>
    </source>
</evidence>
<evidence type="ECO:0000256" key="1">
    <source>
        <dbReference type="ARBA" id="ARBA00000491"/>
    </source>
</evidence>